<evidence type="ECO:0000259" key="8">
    <source>
        <dbReference type="PROSITE" id="PS50850"/>
    </source>
</evidence>
<keyword evidence="3 7" id="KW-0812">Transmembrane</keyword>
<dbReference type="PANTHER" id="PTHR23505:SF79">
    <property type="entry name" value="PROTEIN SPINSTER"/>
    <property type="match status" value="1"/>
</dbReference>
<dbReference type="SUPFAM" id="SSF103473">
    <property type="entry name" value="MFS general substrate transporter"/>
    <property type="match status" value="1"/>
</dbReference>
<name>W2SQM4_NECAM</name>
<feature type="transmembrane region" description="Helical" evidence="7">
    <location>
        <begin position="75"/>
        <end position="94"/>
    </location>
</feature>
<dbReference type="InterPro" id="IPR011701">
    <property type="entry name" value="MFS"/>
</dbReference>
<feature type="transmembrane region" description="Helical" evidence="7">
    <location>
        <begin position="44"/>
        <end position="63"/>
    </location>
</feature>
<dbReference type="Pfam" id="PF07690">
    <property type="entry name" value="MFS_1"/>
    <property type="match status" value="1"/>
</dbReference>
<dbReference type="InterPro" id="IPR044770">
    <property type="entry name" value="MFS_spinster-like"/>
</dbReference>
<evidence type="ECO:0000256" key="6">
    <source>
        <dbReference type="ARBA" id="ARBA00024338"/>
    </source>
</evidence>
<dbReference type="EMBL" id="KI666324">
    <property type="protein sequence ID" value="ETN71930.1"/>
    <property type="molecule type" value="Genomic_DNA"/>
</dbReference>
<protein>
    <recommendedName>
        <fullName evidence="8">Major facilitator superfamily (MFS) profile domain-containing protein</fullName>
    </recommendedName>
</protein>
<keyword evidence="5 7" id="KW-0472">Membrane</keyword>
<dbReference type="Proteomes" id="UP000053676">
    <property type="component" value="Unassembled WGS sequence"/>
</dbReference>
<dbReference type="AlphaFoldDB" id="W2SQM4"/>
<dbReference type="STRING" id="51031.W2SQM4"/>
<comment type="subcellular location">
    <subcellularLocation>
        <location evidence="1">Membrane</location>
        <topology evidence="1">Multi-pass membrane protein</topology>
    </subcellularLocation>
</comment>
<evidence type="ECO:0000313" key="10">
    <source>
        <dbReference type="Proteomes" id="UP000053676"/>
    </source>
</evidence>
<dbReference type="PANTHER" id="PTHR23505">
    <property type="entry name" value="SPINSTER"/>
    <property type="match status" value="1"/>
</dbReference>
<accession>W2SQM4</accession>
<feature type="non-terminal residue" evidence="9">
    <location>
        <position position="97"/>
    </location>
</feature>
<dbReference type="Gene3D" id="1.20.1250.20">
    <property type="entry name" value="MFS general substrate transporter like domains"/>
    <property type="match status" value="1"/>
</dbReference>
<gene>
    <name evidence="9" type="ORF">NECAME_19105</name>
</gene>
<feature type="domain" description="Major facilitator superfamily (MFS) profile" evidence="8">
    <location>
        <begin position="10"/>
        <end position="97"/>
    </location>
</feature>
<dbReference type="OMA" id="VNQRKDY"/>
<organism evidence="9 10">
    <name type="scientific">Necator americanus</name>
    <name type="common">Human hookworm</name>
    <dbReference type="NCBI Taxonomy" id="51031"/>
    <lineage>
        <taxon>Eukaryota</taxon>
        <taxon>Metazoa</taxon>
        <taxon>Ecdysozoa</taxon>
        <taxon>Nematoda</taxon>
        <taxon>Chromadorea</taxon>
        <taxon>Rhabditida</taxon>
        <taxon>Rhabditina</taxon>
        <taxon>Rhabditomorpha</taxon>
        <taxon>Strongyloidea</taxon>
        <taxon>Ancylostomatidae</taxon>
        <taxon>Bunostominae</taxon>
        <taxon>Necator</taxon>
    </lineage>
</organism>
<evidence type="ECO:0000256" key="2">
    <source>
        <dbReference type="ARBA" id="ARBA00022448"/>
    </source>
</evidence>
<keyword evidence="4 7" id="KW-1133">Transmembrane helix</keyword>
<evidence type="ECO:0000256" key="3">
    <source>
        <dbReference type="ARBA" id="ARBA00022692"/>
    </source>
</evidence>
<sequence>MVNQRKDYVNVTILFLLNLLNFMDRFTVAGVLPQVQSYYKIGDSMAGLIQTIFISFFMIGSPISGYLGDRFNRKFIIIVGIAIWLVAVVASSFVPAN</sequence>
<evidence type="ECO:0000313" key="9">
    <source>
        <dbReference type="EMBL" id="ETN71930.1"/>
    </source>
</evidence>
<dbReference type="InterPro" id="IPR020846">
    <property type="entry name" value="MFS_dom"/>
</dbReference>
<dbReference type="InterPro" id="IPR036259">
    <property type="entry name" value="MFS_trans_sf"/>
</dbReference>
<evidence type="ECO:0000256" key="5">
    <source>
        <dbReference type="ARBA" id="ARBA00023136"/>
    </source>
</evidence>
<dbReference type="GO" id="GO:0022857">
    <property type="term" value="F:transmembrane transporter activity"/>
    <property type="evidence" value="ECO:0007669"/>
    <property type="project" value="InterPro"/>
</dbReference>
<evidence type="ECO:0000256" key="4">
    <source>
        <dbReference type="ARBA" id="ARBA00022989"/>
    </source>
</evidence>
<proteinExistence type="inferred from homology"/>
<keyword evidence="2" id="KW-0813">Transport</keyword>
<keyword evidence="10" id="KW-1185">Reference proteome</keyword>
<feature type="transmembrane region" description="Helical" evidence="7">
    <location>
        <begin position="12"/>
        <end position="32"/>
    </location>
</feature>
<dbReference type="KEGG" id="nai:NECAME_19105"/>
<dbReference type="OrthoDB" id="6770063at2759"/>
<dbReference type="PROSITE" id="PS50850">
    <property type="entry name" value="MFS"/>
    <property type="match status" value="1"/>
</dbReference>
<evidence type="ECO:0000256" key="7">
    <source>
        <dbReference type="SAM" id="Phobius"/>
    </source>
</evidence>
<reference evidence="10" key="1">
    <citation type="journal article" date="2014" name="Nat. Genet.">
        <title>Genome of the human hookworm Necator americanus.</title>
        <authorList>
            <person name="Tang Y.T."/>
            <person name="Gao X."/>
            <person name="Rosa B.A."/>
            <person name="Abubucker S."/>
            <person name="Hallsworth-Pepin K."/>
            <person name="Martin J."/>
            <person name="Tyagi R."/>
            <person name="Heizer E."/>
            <person name="Zhang X."/>
            <person name="Bhonagiri-Palsikar V."/>
            <person name="Minx P."/>
            <person name="Warren W.C."/>
            <person name="Wang Q."/>
            <person name="Zhan B."/>
            <person name="Hotez P.J."/>
            <person name="Sternberg P.W."/>
            <person name="Dougall A."/>
            <person name="Gaze S.T."/>
            <person name="Mulvenna J."/>
            <person name="Sotillo J."/>
            <person name="Ranganathan S."/>
            <person name="Rabelo E.M."/>
            <person name="Wilson R.K."/>
            <person name="Felgner P.L."/>
            <person name="Bethony J."/>
            <person name="Hawdon J.M."/>
            <person name="Gasser R.B."/>
            <person name="Loukas A."/>
            <person name="Mitreva M."/>
        </authorList>
    </citation>
    <scope>NUCLEOTIDE SEQUENCE [LARGE SCALE GENOMIC DNA]</scope>
</reference>
<comment type="similarity">
    <text evidence="6">Belongs to the major facilitator superfamily. Spinster (TC 2.A.1.49) family.</text>
</comment>
<dbReference type="GO" id="GO:0016020">
    <property type="term" value="C:membrane"/>
    <property type="evidence" value="ECO:0007669"/>
    <property type="project" value="UniProtKB-SubCell"/>
</dbReference>
<evidence type="ECO:0000256" key="1">
    <source>
        <dbReference type="ARBA" id="ARBA00004141"/>
    </source>
</evidence>